<evidence type="ECO:0000256" key="1">
    <source>
        <dbReference type="ARBA" id="ARBA00001947"/>
    </source>
</evidence>
<dbReference type="PANTHER" id="PTHR21666">
    <property type="entry name" value="PEPTIDASE-RELATED"/>
    <property type="match status" value="1"/>
</dbReference>
<proteinExistence type="predicted"/>
<dbReference type="GO" id="GO:0046872">
    <property type="term" value="F:metal ion binding"/>
    <property type="evidence" value="ECO:0007669"/>
    <property type="project" value="UniProtKB-KW"/>
</dbReference>
<feature type="transmembrane region" description="Helical" evidence="8">
    <location>
        <begin position="28"/>
        <end position="47"/>
    </location>
</feature>
<dbReference type="InterPro" id="IPR011055">
    <property type="entry name" value="Dup_hybrid_motif"/>
</dbReference>
<dbReference type="Pfam" id="PF01551">
    <property type="entry name" value="Peptidase_M23"/>
    <property type="match status" value="1"/>
</dbReference>
<dbReference type="Gene3D" id="2.70.70.10">
    <property type="entry name" value="Glucose Permease (Domain IIA)"/>
    <property type="match status" value="1"/>
</dbReference>
<evidence type="ECO:0000259" key="9">
    <source>
        <dbReference type="PROSITE" id="PS51782"/>
    </source>
</evidence>
<name>E7C9V0_9PROT</name>
<dbReference type="CDD" id="cd12797">
    <property type="entry name" value="M23_peptidase"/>
    <property type="match status" value="1"/>
</dbReference>
<dbReference type="AlphaFoldDB" id="E7C9V0"/>
<keyword evidence="6" id="KW-0862">Zinc</keyword>
<protein>
    <submittedName>
        <fullName evidence="10">Membrane protein</fullName>
    </submittedName>
</protein>
<evidence type="ECO:0000256" key="8">
    <source>
        <dbReference type="SAM" id="Phobius"/>
    </source>
</evidence>
<evidence type="ECO:0000256" key="5">
    <source>
        <dbReference type="ARBA" id="ARBA00022801"/>
    </source>
</evidence>
<dbReference type="GO" id="GO:0004222">
    <property type="term" value="F:metalloendopeptidase activity"/>
    <property type="evidence" value="ECO:0007669"/>
    <property type="project" value="TreeGrafter"/>
</dbReference>
<evidence type="ECO:0000256" key="3">
    <source>
        <dbReference type="ARBA" id="ARBA00022670"/>
    </source>
</evidence>
<keyword evidence="8" id="KW-0812">Transmembrane</keyword>
<dbReference type="GO" id="GO:0006508">
    <property type="term" value="P:proteolysis"/>
    <property type="evidence" value="ECO:0007669"/>
    <property type="project" value="UniProtKB-KW"/>
</dbReference>
<keyword evidence="8" id="KW-1133">Transmembrane helix</keyword>
<dbReference type="GO" id="GO:0030313">
    <property type="term" value="C:cell envelope"/>
    <property type="evidence" value="ECO:0007669"/>
    <property type="project" value="UniProtKB-SubCell"/>
</dbReference>
<comment type="subcellular location">
    <subcellularLocation>
        <location evidence="2">Cell envelope</location>
    </subcellularLocation>
</comment>
<dbReference type="Gene3D" id="3.10.450.350">
    <property type="match status" value="1"/>
</dbReference>
<keyword evidence="3" id="KW-0645">Protease</keyword>
<reference evidence="10" key="1">
    <citation type="submission" date="2010-01" db="EMBL/GenBank/DDBJ databases">
        <title>Genome fragments of uncultured bacteria from the North Pacific Subtropical Gyre.</title>
        <authorList>
            <person name="Pham V.D."/>
            <person name="DeLong E.F."/>
        </authorList>
    </citation>
    <scope>NUCLEOTIDE SEQUENCE</scope>
</reference>
<dbReference type="InterPro" id="IPR018392">
    <property type="entry name" value="LysM"/>
</dbReference>
<comment type="cofactor">
    <cofactor evidence="1">
        <name>Zn(2+)</name>
        <dbReference type="ChEBI" id="CHEBI:29105"/>
    </cofactor>
</comment>
<evidence type="ECO:0000256" key="2">
    <source>
        <dbReference type="ARBA" id="ARBA00004196"/>
    </source>
</evidence>
<accession>E7C9V0</accession>
<dbReference type="EMBL" id="GU574702">
    <property type="protein sequence ID" value="ADH42934.1"/>
    <property type="molecule type" value="Genomic_DNA"/>
</dbReference>
<evidence type="ECO:0000256" key="4">
    <source>
        <dbReference type="ARBA" id="ARBA00022723"/>
    </source>
</evidence>
<dbReference type="Pfam" id="PF19425">
    <property type="entry name" value="Csd3_N2"/>
    <property type="match status" value="1"/>
</dbReference>
<keyword evidence="7" id="KW-0482">Metalloprotease</keyword>
<keyword evidence="4" id="KW-0479">Metal-binding</keyword>
<dbReference type="PROSITE" id="PS51782">
    <property type="entry name" value="LYSM"/>
    <property type="match status" value="1"/>
</dbReference>
<sequence>MYKRFFIKLTNKSSYLIKNLPRWKNRRANFMVFSFLFMIIASLVFSYNNSLKKKRLDEIDSFLSNNQTVLLKNYLLNQLKSPYLEYDYIVQNNDTIESILKKFSVKQSEINFIVEKIKKKKLSNIIPKQKMKFILKRTKEKKDMEVLKINYPLSDTTFVNIDKRQDGIEIKKNITQLFKRDVVVEGNIKNNLYSSAVKAGMEPNIIVEYARIFGFEVDFQRDIRKGDRFEVMYERFLDDRNKKVKTGKILYAYLDVNNQKIELYRFGKKNNYDFYDKKGRSIRKALMKTPINGARLSSGFGNRKHPILGFTKHHNGTDFAAPTGTPIMASGNGTVIKAGWCGNGGNCVRIRHNSSYTTGYGHLSKFATKTGRRVRQGQIIGYVGNTGMSTGPHLHYTVSYNGKFINSQKLKLPSGKILKGEERKLFEVERIKLDVKLAELKN</sequence>
<dbReference type="InterPro" id="IPR016047">
    <property type="entry name" value="M23ase_b-sheet_dom"/>
</dbReference>
<organism evidence="10">
    <name type="scientific">uncultured SAR11 cluster alpha proteobacterium H17925_23J24</name>
    <dbReference type="NCBI Taxonomy" id="715036"/>
    <lineage>
        <taxon>Bacteria</taxon>
        <taxon>Pseudomonadati</taxon>
        <taxon>Pseudomonadota</taxon>
        <taxon>Alphaproteobacteria</taxon>
        <taxon>Candidatus Pelagibacterales</taxon>
        <taxon>environmental samples</taxon>
    </lineage>
</organism>
<evidence type="ECO:0000256" key="7">
    <source>
        <dbReference type="ARBA" id="ARBA00023049"/>
    </source>
</evidence>
<keyword evidence="5" id="KW-0378">Hydrolase</keyword>
<evidence type="ECO:0000313" key="10">
    <source>
        <dbReference type="EMBL" id="ADH42934.1"/>
    </source>
</evidence>
<dbReference type="SUPFAM" id="SSF51261">
    <property type="entry name" value="Duplicated hybrid motif"/>
    <property type="match status" value="1"/>
</dbReference>
<dbReference type="MEROPS" id="M23.009"/>
<feature type="domain" description="LysM" evidence="9">
    <location>
        <begin position="86"/>
        <end position="133"/>
    </location>
</feature>
<dbReference type="InterPro" id="IPR045834">
    <property type="entry name" value="Csd3_N2"/>
</dbReference>
<evidence type="ECO:0000256" key="6">
    <source>
        <dbReference type="ARBA" id="ARBA00022833"/>
    </source>
</evidence>
<dbReference type="PANTHER" id="PTHR21666:SF288">
    <property type="entry name" value="CELL DIVISION PROTEIN YTFB"/>
    <property type="match status" value="1"/>
</dbReference>
<keyword evidence="8" id="KW-0472">Membrane</keyword>
<dbReference type="InterPro" id="IPR050570">
    <property type="entry name" value="Cell_wall_metabolism_enzyme"/>
</dbReference>